<sequence>MSIKRKGSAIWKGDLKSGKGTVTTQSGVLKDQTYGFKTRFEDGPGTNPEELIGAAHAGCYSMALSLILGEHDLVADEIRTNADVTLSEAEGGGFEISAIHLTVKARIPGATRDAFEQATQAAKEGCPISKLMTAPITMEATLEG</sequence>
<reference evidence="1" key="1">
    <citation type="submission" date="2021-04" db="EMBL/GenBank/DDBJ databases">
        <authorList>
            <person name="Zhang D.-C."/>
        </authorList>
    </citation>
    <scope>NUCLEOTIDE SEQUENCE</scope>
    <source>
        <strain evidence="1">CGMCC 1.15697</strain>
    </source>
</reference>
<dbReference type="PANTHER" id="PTHR42830:SF1">
    <property type="entry name" value="OSMOTICALLY INDUCIBLE FAMILY PROTEIN"/>
    <property type="match status" value="1"/>
</dbReference>
<accession>A0A8J7RVP6</accession>
<dbReference type="EMBL" id="JAGMWN010000001">
    <property type="protein sequence ID" value="MBP5855557.1"/>
    <property type="molecule type" value="Genomic_DNA"/>
</dbReference>
<dbReference type="InterPro" id="IPR015946">
    <property type="entry name" value="KH_dom-like_a/b"/>
</dbReference>
<dbReference type="NCBIfam" id="TIGR03562">
    <property type="entry name" value="osmo_induc_OsmC"/>
    <property type="match status" value="1"/>
</dbReference>
<dbReference type="SUPFAM" id="SSF82784">
    <property type="entry name" value="OsmC-like"/>
    <property type="match status" value="1"/>
</dbReference>
<dbReference type="RefSeq" id="WP_210680140.1">
    <property type="nucleotide sequence ID" value="NZ_JAGMWN010000001.1"/>
</dbReference>
<dbReference type="Gene3D" id="3.30.300.20">
    <property type="match status" value="1"/>
</dbReference>
<evidence type="ECO:0000313" key="1">
    <source>
        <dbReference type="EMBL" id="MBP5855557.1"/>
    </source>
</evidence>
<dbReference type="Proteomes" id="UP000672602">
    <property type="component" value="Unassembled WGS sequence"/>
</dbReference>
<comment type="caution">
    <text evidence="1">The sequence shown here is derived from an EMBL/GenBank/DDBJ whole genome shotgun (WGS) entry which is preliminary data.</text>
</comment>
<dbReference type="InterPro" id="IPR036102">
    <property type="entry name" value="OsmC/Ohrsf"/>
</dbReference>
<keyword evidence="2" id="KW-1185">Reference proteome</keyword>
<dbReference type="InterPro" id="IPR019904">
    <property type="entry name" value="Peroxiredoxin_OsmC"/>
</dbReference>
<dbReference type="AlphaFoldDB" id="A0A8J7RVP6"/>
<name>A0A8J7RVP6_9PROT</name>
<dbReference type="GO" id="GO:0004601">
    <property type="term" value="F:peroxidase activity"/>
    <property type="evidence" value="ECO:0007669"/>
    <property type="project" value="InterPro"/>
</dbReference>
<gene>
    <name evidence="1" type="ORF">KAJ83_00940</name>
</gene>
<dbReference type="InterPro" id="IPR003718">
    <property type="entry name" value="OsmC/Ohr_fam"/>
</dbReference>
<dbReference type="PANTHER" id="PTHR42830">
    <property type="entry name" value="OSMOTICALLY INDUCIBLE FAMILY PROTEIN"/>
    <property type="match status" value="1"/>
</dbReference>
<dbReference type="GO" id="GO:0006979">
    <property type="term" value="P:response to oxidative stress"/>
    <property type="evidence" value="ECO:0007669"/>
    <property type="project" value="InterPro"/>
</dbReference>
<proteinExistence type="predicted"/>
<organism evidence="1 2">
    <name type="scientific">Marivibrio halodurans</name>
    <dbReference type="NCBI Taxonomy" id="2039722"/>
    <lineage>
        <taxon>Bacteria</taxon>
        <taxon>Pseudomonadati</taxon>
        <taxon>Pseudomonadota</taxon>
        <taxon>Alphaproteobacteria</taxon>
        <taxon>Rhodospirillales</taxon>
        <taxon>Rhodospirillaceae</taxon>
        <taxon>Marivibrio</taxon>
    </lineage>
</organism>
<dbReference type="Pfam" id="PF02566">
    <property type="entry name" value="OsmC"/>
    <property type="match status" value="1"/>
</dbReference>
<evidence type="ECO:0000313" key="2">
    <source>
        <dbReference type="Proteomes" id="UP000672602"/>
    </source>
</evidence>
<dbReference type="InterPro" id="IPR052707">
    <property type="entry name" value="OsmC_Ohr_Peroxiredoxin"/>
</dbReference>
<protein>
    <submittedName>
        <fullName evidence="1">OsmC family protein</fullName>
    </submittedName>
</protein>